<name>A0A850P3L6_9PROT</name>
<accession>A0A850P3L6</accession>
<organism evidence="1 2">
    <name type="scientific">Komagataeibacter swingsii</name>
    <dbReference type="NCBI Taxonomy" id="215220"/>
    <lineage>
        <taxon>Bacteria</taxon>
        <taxon>Pseudomonadati</taxon>
        <taxon>Pseudomonadota</taxon>
        <taxon>Alphaproteobacteria</taxon>
        <taxon>Acetobacterales</taxon>
        <taxon>Acetobacteraceae</taxon>
        <taxon>Komagataeibacter</taxon>
    </lineage>
</organism>
<evidence type="ECO:0000313" key="2">
    <source>
        <dbReference type="Proteomes" id="UP000522590"/>
    </source>
</evidence>
<gene>
    <name evidence="1" type="ORF">HUK81_15500</name>
</gene>
<reference evidence="1 2" key="1">
    <citation type="submission" date="2020-06" db="EMBL/GenBank/DDBJ databases">
        <title>Description of novel acetic acid bacteria.</title>
        <authorList>
            <person name="Sombolestani A."/>
        </authorList>
    </citation>
    <scope>NUCLEOTIDE SEQUENCE [LARGE SCALE GENOMIC DNA]</scope>
    <source>
        <strain evidence="1 2">LMG 25</strain>
    </source>
</reference>
<dbReference type="EMBL" id="JABXXS010000053">
    <property type="protein sequence ID" value="NVN38304.1"/>
    <property type="molecule type" value="Genomic_DNA"/>
</dbReference>
<proteinExistence type="predicted"/>
<comment type="caution">
    <text evidence="1">The sequence shown here is derived from an EMBL/GenBank/DDBJ whole genome shotgun (WGS) entry which is preliminary data.</text>
</comment>
<sequence length="73" mass="8305">MPQGNGRLLQTAIKLQHKPDDQSGILVFIRFKISVIAHNHAVYFTAFQALDGNSFRHRFYCHFFLGNSILSGI</sequence>
<protein>
    <submittedName>
        <fullName evidence="1">Uncharacterized protein</fullName>
    </submittedName>
</protein>
<dbReference type="Proteomes" id="UP000522590">
    <property type="component" value="Unassembled WGS sequence"/>
</dbReference>
<dbReference type="AlphaFoldDB" id="A0A850P3L6"/>
<evidence type="ECO:0000313" key="1">
    <source>
        <dbReference type="EMBL" id="NVN38304.1"/>
    </source>
</evidence>